<gene>
    <name evidence="2" type="ORF">BU058_05090</name>
</gene>
<dbReference type="PANTHER" id="PTHR43441">
    <property type="entry name" value="RIBOSOMAL-PROTEIN-SERINE ACETYLTRANSFERASE"/>
    <property type="match status" value="1"/>
</dbReference>
<dbReference type="FunFam" id="3.40.630.30:FF:000047">
    <property type="entry name" value="Acetyltransferase, GNAT family"/>
    <property type="match status" value="1"/>
</dbReference>
<dbReference type="Pfam" id="PF13302">
    <property type="entry name" value="Acetyltransf_3"/>
    <property type="match status" value="1"/>
</dbReference>
<dbReference type="InterPro" id="IPR016181">
    <property type="entry name" value="Acyl_CoA_acyltransferase"/>
</dbReference>
<dbReference type="GO" id="GO:1990189">
    <property type="term" value="F:protein N-terminal-serine acetyltransferase activity"/>
    <property type="evidence" value="ECO:0007669"/>
    <property type="project" value="TreeGrafter"/>
</dbReference>
<dbReference type="GO" id="GO:0008999">
    <property type="term" value="F:protein-N-terminal-alanine acetyltransferase activity"/>
    <property type="evidence" value="ECO:0007669"/>
    <property type="project" value="TreeGrafter"/>
</dbReference>
<dbReference type="InterPro" id="IPR000182">
    <property type="entry name" value="GNAT_dom"/>
</dbReference>
<evidence type="ECO:0000259" key="1">
    <source>
        <dbReference type="PROSITE" id="PS51186"/>
    </source>
</evidence>
<evidence type="ECO:0000313" key="3">
    <source>
        <dbReference type="Proteomes" id="UP000241960"/>
    </source>
</evidence>
<proteinExistence type="predicted"/>
<reference evidence="2 3" key="1">
    <citation type="journal article" date="2016" name="Front. Microbiol.">
        <title>Comprehensive Phylogenetic Analysis of Bovine Non-aureus Staphylococci Species Based on Whole-Genome Sequencing.</title>
        <authorList>
            <person name="Naushad S."/>
            <person name="Barkema H.W."/>
            <person name="Luby C."/>
            <person name="Condas L.A."/>
            <person name="Nobrega D.B."/>
            <person name="Carson D.A."/>
            <person name="De Buck J."/>
        </authorList>
    </citation>
    <scope>NUCLEOTIDE SEQUENCE [LARGE SCALE GENOMIC DNA]</scope>
    <source>
        <strain evidence="2 3">SNUC 1231</strain>
    </source>
</reference>
<dbReference type="PROSITE" id="PS51186">
    <property type="entry name" value="GNAT"/>
    <property type="match status" value="1"/>
</dbReference>
<dbReference type="PANTHER" id="PTHR43441:SF2">
    <property type="entry name" value="FAMILY ACETYLTRANSFERASE, PUTATIVE (AFU_ORTHOLOGUE AFUA_7G00850)-RELATED"/>
    <property type="match status" value="1"/>
</dbReference>
<dbReference type="InterPro" id="IPR051908">
    <property type="entry name" value="Ribosomal_N-acetyltransferase"/>
</dbReference>
<organism evidence="2 3">
    <name type="scientific">Staphylococcus succinus</name>
    <dbReference type="NCBI Taxonomy" id="61015"/>
    <lineage>
        <taxon>Bacteria</taxon>
        <taxon>Bacillati</taxon>
        <taxon>Bacillota</taxon>
        <taxon>Bacilli</taxon>
        <taxon>Bacillales</taxon>
        <taxon>Staphylococcaceae</taxon>
        <taxon>Staphylococcus</taxon>
    </lineage>
</organism>
<dbReference type="EMBL" id="PZFQ01000012">
    <property type="protein sequence ID" value="PTI76280.1"/>
    <property type="molecule type" value="Genomic_DNA"/>
</dbReference>
<evidence type="ECO:0000313" key="2">
    <source>
        <dbReference type="EMBL" id="PTI76280.1"/>
    </source>
</evidence>
<accession>A0A9Q6HPW0</accession>
<feature type="domain" description="N-acetyltransferase" evidence="1">
    <location>
        <begin position="45"/>
        <end position="190"/>
    </location>
</feature>
<name>A0A9Q6HPW0_9STAP</name>
<dbReference type="Proteomes" id="UP000241960">
    <property type="component" value="Unassembled WGS sequence"/>
</dbReference>
<dbReference type="RefSeq" id="WP_107544953.1">
    <property type="nucleotide sequence ID" value="NZ_PZFO01000010.1"/>
</dbReference>
<comment type="caution">
    <text evidence="2">The sequence shown here is derived from an EMBL/GenBank/DDBJ whole genome shotgun (WGS) entry which is preliminary data.</text>
</comment>
<dbReference type="Gene3D" id="3.40.630.30">
    <property type="match status" value="1"/>
</dbReference>
<dbReference type="AlphaFoldDB" id="A0A9Q6HPW0"/>
<dbReference type="SUPFAM" id="SSF55729">
    <property type="entry name" value="Acyl-CoA N-acyltransferases (Nat)"/>
    <property type="match status" value="1"/>
</dbReference>
<sequence>MRFNEFNQPIGDQIAHFEKPSLPDITTLDGNYCRLEKLSSNHTDDLFRHFSDPEDAPNWTYLPDDQITDYKQFQQYINNRISSKDPYFFSIINKNNNEAIGIIALLRIDPQKGSVEVGHIHYANVLKRTRIATEVHYLLASYIFETLGYRRYEWKCDALNEPSKKAAQRLGFKYEGTFRNHLIYKNRNRDTCWLSIIESEWQNIKHNYEVWLDENNFDESEKQLNKLSI</sequence>
<protein>
    <submittedName>
        <fullName evidence="2">GNAT family N-acetyltransferase</fullName>
    </submittedName>
</protein>